<evidence type="ECO:0000313" key="2">
    <source>
        <dbReference type="EMBL" id="MDR7280235.1"/>
    </source>
</evidence>
<sequence length="146" mass="14393">MSSNTSRHRRWAALAGMALVALSAVVSVGAVVGTAAAGVGYRQTTTVEVGATLNIPPSPSPSITTPVPRASHDTGKGVAKAPDTAATTPKGAAVKPAAQPAPAAVPPPPRTADAEPAPERTETVPTEAAVIPSPDPIESGTQTPAP</sequence>
<feature type="compositionally biased region" description="Low complexity" evidence="1">
    <location>
        <begin position="79"/>
        <end position="102"/>
    </location>
</feature>
<dbReference type="AlphaFoldDB" id="A0AAE3YV54"/>
<organism evidence="2 3">
    <name type="scientific">Catenuloplanes atrovinosus</name>
    <dbReference type="NCBI Taxonomy" id="137266"/>
    <lineage>
        <taxon>Bacteria</taxon>
        <taxon>Bacillati</taxon>
        <taxon>Actinomycetota</taxon>
        <taxon>Actinomycetes</taxon>
        <taxon>Micromonosporales</taxon>
        <taxon>Micromonosporaceae</taxon>
        <taxon>Catenuloplanes</taxon>
    </lineage>
</organism>
<protein>
    <submittedName>
        <fullName evidence="2">Uncharacterized protein</fullName>
    </submittedName>
</protein>
<accession>A0AAE3YV54</accession>
<comment type="caution">
    <text evidence="2">The sequence shown here is derived from an EMBL/GenBank/DDBJ whole genome shotgun (WGS) entry which is preliminary data.</text>
</comment>
<dbReference type="EMBL" id="JAVDYB010000001">
    <property type="protein sequence ID" value="MDR7280235.1"/>
    <property type="molecule type" value="Genomic_DNA"/>
</dbReference>
<dbReference type="RefSeq" id="WP_310374492.1">
    <property type="nucleotide sequence ID" value="NZ_JAVDYB010000001.1"/>
</dbReference>
<reference evidence="2" key="1">
    <citation type="submission" date="2023-07" db="EMBL/GenBank/DDBJ databases">
        <title>Sequencing the genomes of 1000 actinobacteria strains.</title>
        <authorList>
            <person name="Klenk H.-P."/>
        </authorList>
    </citation>
    <scope>NUCLEOTIDE SEQUENCE</scope>
    <source>
        <strain evidence="2">DSM 44707</strain>
    </source>
</reference>
<proteinExistence type="predicted"/>
<keyword evidence="3" id="KW-1185">Reference proteome</keyword>
<dbReference type="Proteomes" id="UP001183643">
    <property type="component" value="Unassembled WGS sequence"/>
</dbReference>
<gene>
    <name evidence="2" type="ORF">J2S41_007013</name>
</gene>
<evidence type="ECO:0000256" key="1">
    <source>
        <dbReference type="SAM" id="MobiDB-lite"/>
    </source>
</evidence>
<feature type="region of interest" description="Disordered" evidence="1">
    <location>
        <begin position="51"/>
        <end position="146"/>
    </location>
</feature>
<name>A0AAE3YV54_9ACTN</name>
<evidence type="ECO:0000313" key="3">
    <source>
        <dbReference type="Proteomes" id="UP001183643"/>
    </source>
</evidence>